<dbReference type="Gene3D" id="3.30.70.20">
    <property type="match status" value="1"/>
</dbReference>
<dbReference type="EMBL" id="BART01006425">
    <property type="protein sequence ID" value="GAG63357.1"/>
    <property type="molecule type" value="Genomic_DNA"/>
</dbReference>
<dbReference type="InterPro" id="IPR050722">
    <property type="entry name" value="Pyruvate:ferred/Flavod_OxRd"/>
</dbReference>
<dbReference type="GO" id="GO:0006979">
    <property type="term" value="P:response to oxidative stress"/>
    <property type="evidence" value="ECO:0007669"/>
    <property type="project" value="TreeGrafter"/>
</dbReference>
<dbReference type="SUPFAM" id="SSF54862">
    <property type="entry name" value="4Fe-4S ferredoxins"/>
    <property type="match status" value="1"/>
</dbReference>
<evidence type="ECO:0000259" key="2">
    <source>
        <dbReference type="PROSITE" id="PS51379"/>
    </source>
</evidence>
<dbReference type="GO" id="GO:0016903">
    <property type="term" value="F:oxidoreductase activity, acting on the aldehyde or oxo group of donors"/>
    <property type="evidence" value="ECO:0007669"/>
    <property type="project" value="InterPro"/>
</dbReference>
<gene>
    <name evidence="3" type="ORF">S01H4_14662</name>
</gene>
<dbReference type="InterPro" id="IPR002869">
    <property type="entry name" value="Pyrv_flavodox_OxRed_cen"/>
</dbReference>
<organism evidence="3">
    <name type="scientific">marine sediment metagenome</name>
    <dbReference type="NCBI Taxonomy" id="412755"/>
    <lineage>
        <taxon>unclassified sequences</taxon>
        <taxon>metagenomes</taxon>
        <taxon>ecological metagenomes</taxon>
    </lineage>
</organism>
<dbReference type="PANTHER" id="PTHR32154">
    <property type="entry name" value="PYRUVATE-FLAVODOXIN OXIDOREDUCTASE-RELATED"/>
    <property type="match status" value="1"/>
</dbReference>
<name>X0ZZM3_9ZZZZ</name>
<keyword evidence="1" id="KW-0560">Oxidoreductase</keyword>
<dbReference type="InterPro" id="IPR037112">
    <property type="entry name" value="Pyrv-flavodox_OxR_EKR_sf"/>
</dbReference>
<reference evidence="3" key="1">
    <citation type="journal article" date="2014" name="Front. Microbiol.">
        <title>High frequency of phylogenetically diverse reductive dehalogenase-homologous genes in deep subseafloor sedimentary metagenomes.</title>
        <authorList>
            <person name="Kawai M."/>
            <person name="Futagami T."/>
            <person name="Toyoda A."/>
            <person name="Takaki Y."/>
            <person name="Nishi S."/>
            <person name="Hori S."/>
            <person name="Arai W."/>
            <person name="Tsubouchi T."/>
            <person name="Morono Y."/>
            <person name="Uchiyama I."/>
            <person name="Ito T."/>
            <person name="Fujiyama A."/>
            <person name="Inagaki F."/>
            <person name="Takami H."/>
        </authorList>
    </citation>
    <scope>NUCLEOTIDE SEQUENCE</scope>
    <source>
        <strain evidence="3">Expedition CK06-06</strain>
    </source>
</reference>
<proteinExistence type="predicted"/>
<dbReference type="PROSITE" id="PS00198">
    <property type="entry name" value="4FE4S_FER_1"/>
    <property type="match status" value="2"/>
</dbReference>
<protein>
    <recommendedName>
        <fullName evidence="2">4Fe-4S ferredoxin-type domain-containing protein</fullName>
    </recommendedName>
</protein>
<feature type="non-terminal residue" evidence="3">
    <location>
        <position position="1"/>
    </location>
</feature>
<dbReference type="SMART" id="SM00890">
    <property type="entry name" value="EKR"/>
    <property type="match status" value="1"/>
</dbReference>
<dbReference type="SUPFAM" id="SSF52518">
    <property type="entry name" value="Thiamin diphosphate-binding fold (THDP-binding)"/>
    <property type="match status" value="1"/>
</dbReference>
<dbReference type="SUPFAM" id="SSF53323">
    <property type="entry name" value="Pyruvate-ferredoxin oxidoreductase, PFOR, domain III"/>
    <property type="match status" value="1"/>
</dbReference>
<feature type="domain" description="4Fe-4S ferredoxin-type" evidence="2">
    <location>
        <begin position="146"/>
        <end position="175"/>
    </location>
</feature>
<dbReference type="FunFam" id="3.30.70.20:FF:000022">
    <property type="entry name" value="Pyruvate:ferredoxin (Flavodoxin) oxidoreductase"/>
    <property type="match status" value="1"/>
</dbReference>
<feature type="domain" description="4Fe-4S ferredoxin-type" evidence="2">
    <location>
        <begin position="90"/>
        <end position="119"/>
    </location>
</feature>
<accession>X0ZZM3</accession>
<dbReference type="Pfam" id="PF10371">
    <property type="entry name" value="EKR"/>
    <property type="match status" value="1"/>
</dbReference>
<dbReference type="Pfam" id="PF12838">
    <property type="entry name" value="Fer4_7"/>
    <property type="match status" value="1"/>
</dbReference>
<dbReference type="InterPro" id="IPR019456">
    <property type="entry name" value="Pyrv-flavodox_OxRtase_EKR"/>
</dbReference>
<dbReference type="AlphaFoldDB" id="X0ZZM3"/>
<dbReference type="PROSITE" id="PS51379">
    <property type="entry name" value="4FE4S_FER_2"/>
    <property type="match status" value="2"/>
</dbReference>
<dbReference type="Gene3D" id="3.40.50.970">
    <property type="match status" value="1"/>
</dbReference>
<dbReference type="InterPro" id="IPR017896">
    <property type="entry name" value="4Fe4S_Fe-S-bd"/>
</dbReference>
<comment type="caution">
    <text evidence="3">The sequence shown here is derived from an EMBL/GenBank/DDBJ whole genome shotgun (WGS) entry which is preliminary data.</text>
</comment>
<dbReference type="InterPro" id="IPR029061">
    <property type="entry name" value="THDP-binding"/>
</dbReference>
<evidence type="ECO:0000256" key="1">
    <source>
        <dbReference type="ARBA" id="ARBA00023002"/>
    </source>
</evidence>
<dbReference type="Gene3D" id="4.10.780.10">
    <property type="entry name" value="Pyruvate-flavodoxin oxidoreductase, EKR domain"/>
    <property type="match status" value="1"/>
</dbReference>
<evidence type="ECO:0000313" key="3">
    <source>
        <dbReference type="EMBL" id="GAG63357.1"/>
    </source>
</evidence>
<dbReference type="InterPro" id="IPR017900">
    <property type="entry name" value="4Fe4S_Fe_S_CS"/>
</dbReference>
<sequence length="330" mass="36074">GKKGEKIVQMNNAAVDAALEKVYEVEVPEKVTSKIKMRPPVPDDAPDFVKQVTAEMIALRGDKLPVSKMPPDGKFPSGTTQYEKRNIAVNIPAWEPDICIQCGRCSLVCPHAAIRIKAYDQKYLKDAPQTFKSADAKGKDFAGMKFTVQVAPEDCTGCGACVVNCPAAEKDENKQPPLLSSTRRRGGRKAINMTLQEPIRDTERENYKYFLSIPDTDPSLFKSGTVKGSQLIAPLFEYSGACAGCGETAYVKLLTQLFGDRAMIGNATGCSSIYGGNLPTTPYTKNADGRGPIWSNSLFEDCAEFAMGMRLTVDKFKRYALELLVFSHAS</sequence>
<dbReference type="PANTHER" id="PTHR32154:SF0">
    <property type="entry name" value="PYRUVATE-FLAVODOXIN OXIDOREDUCTASE-RELATED"/>
    <property type="match status" value="1"/>
</dbReference>